<dbReference type="STRING" id="1802069.A2970_01205"/>
<feature type="transmembrane region" description="Helical" evidence="9">
    <location>
        <begin position="12"/>
        <end position="34"/>
    </location>
</feature>
<dbReference type="Pfam" id="PF01741">
    <property type="entry name" value="MscL"/>
    <property type="match status" value="1"/>
</dbReference>
<evidence type="ECO:0000256" key="5">
    <source>
        <dbReference type="ARBA" id="ARBA00022989"/>
    </source>
</evidence>
<evidence type="ECO:0000256" key="7">
    <source>
        <dbReference type="ARBA" id="ARBA00023136"/>
    </source>
</evidence>
<keyword evidence="2" id="KW-0813">Transport</keyword>
<sequence length="99" mass="11033">MKGFIEFVRERVVVGFAIGFIMGGAVSKLVSSLVSDIINPALGLILSRTRSLDSMYLQVADARIKWGHFIGSLIDFLIIAFVVYLIIKALNKLYKKEVK</sequence>
<keyword evidence="4 9" id="KW-0812">Transmembrane</keyword>
<evidence type="ECO:0000256" key="9">
    <source>
        <dbReference type="SAM" id="Phobius"/>
    </source>
</evidence>
<evidence type="ECO:0000256" key="6">
    <source>
        <dbReference type="ARBA" id="ARBA00023065"/>
    </source>
</evidence>
<evidence type="ECO:0000256" key="8">
    <source>
        <dbReference type="ARBA" id="ARBA00023303"/>
    </source>
</evidence>
<dbReference type="InterPro" id="IPR001185">
    <property type="entry name" value="MS_channel"/>
</dbReference>
<dbReference type="PANTHER" id="PTHR30266:SF2">
    <property type="entry name" value="LARGE-CONDUCTANCE MECHANOSENSITIVE CHANNEL"/>
    <property type="match status" value="1"/>
</dbReference>
<evidence type="ECO:0008006" key="12">
    <source>
        <dbReference type="Google" id="ProtNLM"/>
    </source>
</evidence>
<gene>
    <name evidence="10" type="ORF">A2970_01205</name>
</gene>
<dbReference type="NCBIfam" id="TIGR00220">
    <property type="entry name" value="mscL"/>
    <property type="match status" value="1"/>
</dbReference>
<evidence type="ECO:0000256" key="2">
    <source>
        <dbReference type="ARBA" id="ARBA00022448"/>
    </source>
</evidence>
<reference evidence="10 11" key="1">
    <citation type="journal article" date="2016" name="Nat. Commun.">
        <title>Thousands of microbial genomes shed light on interconnected biogeochemical processes in an aquifer system.</title>
        <authorList>
            <person name="Anantharaman K."/>
            <person name="Brown C.T."/>
            <person name="Hug L.A."/>
            <person name="Sharon I."/>
            <person name="Castelle C.J."/>
            <person name="Probst A.J."/>
            <person name="Thomas B.C."/>
            <person name="Singh A."/>
            <person name="Wilkins M.J."/>
            <person name="Karaoz U."/>
            <person name="Brodie E.L."/>
            <person name="Williams K.H."/>
            <person name="Hubbard S.S."/>
            <person name="Banfield J.F."/>
        </authorList>
    </citation>
    <scope>NUCLEOTIDE SEQUENCE [LARGE SCALE GENOMIC DNA]</scope>
</reference>
<keyword evidence="6" id="KW-0406">Ion transport</keyword>
<organism evidence="10 11">
    <name type="scientific">Candidatus Roizmanbacteria bacterium RIFCSPLOWO2_01_FULL_44_13</name>
    <dbReference type="NCBI Taxonomy" id="1802069"/>
    <lineage>
        <taxon>Bacteria</taxon>
        <taxon>Candidatus Roizmaniibacteriota</taxon>
    </lineage>
</organism>
<dbReference type="Proteomes" id="UP000178857">
    <property type="component" value="Unassembled WGS sequence"/>
</dbReference>
<proteinExistence type="predicted"/>
<dbReference type="PANTHER" id="PTHR30266">
    <property type="entry name" value="MECHANOSENSITIVE CHANNEL MSCL"/>
    <property type="match status" value="1"/>
</dbReference>
<dbReference type="SUPFAM" id="SSF81330">
    <property type="entry name" value="Gated mechanosensitive channel"/>
    <property type="match status" value="1"/>
</dbReference>
<dbReference type="EMBL" id="MGAT01000024">
    <property type="protein sequence ID" value="OGK52425.1"/>
    <property type="molecule type" value="Genomic_DNA"/>
</dbReference>
<feature type="transmembrane region" description="Helical" evidence="9">
    <location>
        <begin position="66"/>
        <end position="87"/>
    </location>
</feature>
<dbReference type="InterPro" id="IPR036019">
    <property type="entry name" value="MscL_channel"/>
</dbReference>
<comment type="caution">
    <text evidence="10">The sequence shown here is derived from an EMBL/GenBank/DDBJ whole genome shotgun (WGS) entry which is preliminary data.</text>
</comment>
<keyword evidence="7 9" id="KW-0472">Membrane</keyword>
<keyword evidence="8" id="KW-0407">Ion channel</keyword>
<dbReference type="PRINTS" id="PR01264">
    <property type="entry name" value="MECHCHANNEL"/>
</dbReference>
<keyword evidence="5 9" id="KW-1133">Transmembrane helix</keyword>
<protein>
    <recommendedName>
        <fullName evidence="12">Mechanosensitive ion channel protein MscL</fullName>
    </recommendedName>
</protein>
<dbReference type="GO" id="GO:0008381">
    <property type="term" value="F:mechanosensitive monoatomic ion channel activity"/>
    <property type="evidence" value="ECO:0007669"/>
    <property type="project" value="InterPro"/>
</dbReference>
<accession>A0A1F7JA04</accession>
<keyword evidence="3" id="KW-1003">Cell membrane</keyword>
<dbReference type="Gene3D" id="1.10.1200.120">
    <property type="entry name" value="Large-conductance mechanosensitive channel, MscL, domain 1"/>
    <property type="match status" value="1"/>
</dbReference>
<evidence type="ECO:0000256" key="1">
    <source>
        <dbReference type="ARBA" id="ARBA00004141"/>
    </source>
</evidence>
<evidence type="ECO:0000313" key="11">
    <source>
        <dbReference type="Proteomes" id="UP000178857"/>
    </source>
</evidence>
<dbReference type="InterPro" id="IPR037673">
    <property type="entry name" value="MSC/AndL"/>
</dbReference>
<comment type="subcellular location">
    <subcellularLocation>
        <location evidence="1">Membrane</location>
        <topology evidence="1">Multi-pass membrane protein</topology>
    </subcellularLocation>
</comment>
<evidence type="ECO:0000256" key="4">
    <source>
        <dbReference type="ARBA" id="ARBA00022692"/>
    </source>
</evidence>
<evidence type="ECO:0000313" key="10">
    <source>
        <dbReference type="EMBL" id="OGK52425.1"/>
    </source>
</evidence>
<name>A0A1F7JA04_9BACT</name>
<dbReference type="AlphaFoldDB" id="A0A1F7JA04"/>
<evidence type="ECO:0000256" key="3">
    <source>
        <dbReference type="ARBA" id="ARBA00022475"/>
    </source>
</evidence>
<dbReference type="GO" id="GO:0016020">
    <property type="term" value="C:membrane"/>
    <property type="evidence" value="ECO:0007669"/>
    <property type="project" value="UniProtKB-SubCell"/>
</dbReference>